<protein>
    <submittedName>
        <fullName evidence="1">Uncharacterized protein</fullName>
    </submittedName>
</protein>
<keyword evidence="2" id="KW-1185">Reference proteome</keyword>
<evidence type="ECO:0000313" key="2">
    <source>
        <dbReference type="Proteomes" id="UP001168642"/>
    </source>
</evidence>
<sequence>MKNCPKCKSEVDDHFELCWNCNYSFFDKRVLELHELTKVETEKEIDCLRCKIPMKYSGEFKFHEGSRAGIFGSVFEIFQNRESFDLYHCPKCRKVEFFIP</sequence>
<proteinExistence type="predicted"/>
<name>A0ABT8VMX9_9FLAO</name>
<gene>
    <name evidence="1" type="ORF">QVZ41_00435</name>
</gene>
<organism evidence="1 2">
    <name type="scientific">Wenyingzhuangia gilva</name>
    <dbReference type="NCBI Taxonomy" id="3057677"/>
    <lineage>
        <taxon>Bacteria</taxon>
        <taxon>Pseudomonadati</taxon>
        <taxon>Bacteroidota</taxon>
        <taxon>Flavobacteriia</taxon>
        <taxon>Flavobacteriales</taxon>
        <taxon>Flavobacteriaceae</taxon>
        <taxon>Wenyingzhuangia</taxon>
    </lineage>
</organism>
<dbReference type="Proteomes" id="UP001168642">
    <property type="component" value="Unassembled WGS sequence"/>
</dbReference>
<reference evidence="1" key="1">
    <citation type="submission" date="2023-07" db="EMBL/GenBank/DDBJ databases">
        <title>Wenyingzhuangia sp. chi5 genome sequencing and assembly.</title>
        <authorList>
            <person name="Park S."/>
        </authorList>
    </citation>
    <scope>NUCLEOTIDE SEQUENCE</scope>
    <source>
        <strain evidence="1">Chi5</strain>
    </source>
</reference>
<dbReference type="EMBL" id="JAUMIT010000001">
    <property type="protein sequence ID" value="MDO3693316.1"/>
    <property type="molecule type" value="Genomic_DNA"/>
</dbReference>
<comment type="caution">
    <text evidence="1">The sequence shown here is derived from an EMBL/GenBank/DDBJ whole genome shotgun (WGS) entry which is preliminary data.</text>
</comment>
<accession>A0ABT8VMX9</accession>
<dbReference type="RefSeq" id="WP_302882588.1">
    <property type="nucleotide sequence ID" value="NZ_JAUMIT010000001.1"/>
</dbReference>
<evidence type="ECO:0000313" key="1">
    <source>
        <dbReference type="EMBL" id="MDO3693316.1"/>
    </source>
</evidence>